<dbReference type="Gene3D" id="1.20.1070.10">
    <property type="entry name" value="Rhodopsin 7-helix transmembrane proteins"/>
    <property type="match status" value="1"/>
</dbReference>
<feature type="transmembrane region" description="Helical" evidence="9">
    <location>
        <begin position="254"/>
        <end position="274"/>
    </location>
</feature>
<evidence type="ECO:0000256" key="8">
    <source>
        <dbReference type="SAM" id="MobiDB-lite"/>
    </source>
</evidence>
<dbReference type="EMBL" id="CATQJL010000001">
    <property type="protein sequence ID" value="CAJ0590072.1"/>
    <property type="molecule type" value="Genomic_DNA"/>
</dbReference>
<organism evidence="11 12">
    <name type="scientific">Cylicocyclus nassatus</name>
    <name type="common">Nematode worm</name>
    <dbReference type="NCBI Taxonomy" id="53992"/>
    <lineage>
        <taxon>Eukaryota</taxon>
        <taxon>Metazoa</taxon>
        <taxon>Ecdysozoa</taxon>
        <taxon>Nematoda</taxon>
        <taxon>Chromadorea</taxon>
        <taxon>Rhabditida</taxon>
        <taxon>Rhabditina</taxon>
        <taxon>Rhabditomorpha</taxon>
        <taxon>Strongyloidea</taxon>
        <taxon>Strongylidae</taxon>
        <taxon>Cylicocyclus</taxon>
    </lineage>
</organism>
<evidence type="ECO:0000313" key="12">
    <source>
        <dbReference type="Proteomes" id="UP001176961"/>
    </source>
</evidence>
<feature type="transmembrane region" description="Helical" evidence="9">
    <location>
        <begin position="120"/>
        <end position="142"/>
    </location>
</feature>
<feature type="domain" description="G-protein coupled receptors family 1 profile" evidence="10">
    <location>
        <begin position="49"/>
        <end position="313"/>
    </location>
</feature>
<sequence length="382" mass="44152">MSSNVRTDCFFNLTAEQRFDLFKRRQSLRTDTVYRKYFGWFVLPLALIGAILVTLFIITVYQAIKARRVSRKCYILLLNRAIGDLLSCLVALIVCAYVLLSQKINRDVVPLMETFFTGSFWSAMVSYVALSLLKLFAVWRPFHYRKWFTMKRCINVIILSWVVFILMVSYALGAAALVKIPALNEWSGCRMESCLRTMYRSRNLVTVGVYFFTIIVFVITVLLIQRAQRYVDSFNRDSNNSEGGRRVRFPLWKLALNVATFAILYLLYVIWSIGQLINTDQCYFQRNYPEMTRLLGIVRFGLLLRIIVDPILSFLTDFQIRRGFLFLIGVNNPLSFGSSRIFHRSTCSDSIGENPRNSVERNGRSQTVETNLSTSAPTTIKF</sequence>
<feature type="transmembrane region" description="Helical" evidence="9">
    <location>
        <begin position="204"/>
        <end position="224"/>
    </location>
</feature>
<reference evidence="11" key="1">
    <citation type="submission" date="2023-07" db="EMBL/GenBank/DDBJ databases">
        <authorList>
            <consortium name="CYATHOMIX"/>
        </authorList>
    </citation>
    <scope>NUCLEOTIDE SEQUENCE</scope>
    <source>
        <strain evidence="11">N/A</strain>
    </source>
</reference>
<dbReference type="Proteomes" id="UP001176961">
    <property type="component" value="Unassembled WGS sequence"/>
</dbReference>
<evidence type="ECO:0000256" key="4">
    <source>
        <dbReference type="ARBA" id="ARBA00022989"/>
    </source>
</evidence>
<feature type="transmembrane region" description="Helical" evidence="9">
    <location>
        <begin position="154"/>
        <end position="178"/>
    </location>
</feature>
<dbReference type="InterPro" id="IPR000276">
    <property type="entry name" value="GPCR_Rhodpsn"/>
</dbReference>
<keyword evidence="5" id="KW-0297">G-protein coupled receptor</keyword>
<dbReference type="AlphaFoldDB" id="A0AA36DQ59"/>
<keyword evidence="2" id="KW-1003">Cell membrane</keyword>
<evidence type="ECO:0000256" key="5">
    <source>
        <dbReference type="ARBA" id="ARBA00023040"/>
    </source>
</evidence>
<feature type="transmembrane region" description="Helical" evidence="9">
    <location>
        <begin position="73"/>
        <end position="100"/>
    </location>
</feature>
<keyword evidence="6 9" id="KW-0472">Membrane</keyword>
<dbReference type="InterPro" id="IPR040435">
    <property type="entry name" value="Put_GPCR_Chromadorea"/>
</dbReference>
<gene>
    <name evidence="11" type="ORF">CYNAS_LOCUS2055</name>
</gene>
<accession>A0AA36DQ59</accession>
<evidence type="ECO:0000313" key="11">
    <source>
        <dbReference type="EMBL" id="CAJ0590072.1"/>
    </source>
</evidence>
<evidence type="ECO:0000256" key="2">
    <source>
        <dbReference type="ARBA" id="ARBA00022475"/>
    </source>
</evidence>
<dbReference type="FunFam" id="1.20.1070.10:FF:000478">
    <property type="entry name" value="DihydroCaffeic Acid Receptor"/>
    <property type="match status" value="1"/>
</dbReference>
<keyword evidence="12" id="KW-1185">Reference proteome</keyword>
<keyword evidence="3 9" id="KW-0812">Transmembrane</keyword>
<dbReference type="GO" id="GO:0005886">
    <property type="term" value="C:plasma membrane"/>
    <property type="evidence" value="ECO:0007669"/>
    <property type="project" value="UniProtKB-SubCell"/>
</dbReference>
<evidence type="ECO:0000256" key="6">
    <source>
        <dbReference type="ARBA" id="ARBA00023136"/>
    </source>
</evidence>
<protein>
    <recommendedName>
        <fullName evidence="10">G-protein coupled receptors family 1 profile domain-containing protein</fullName>
    </recommendedName>
</protein>
<evidence type="ECO:0000259" key="10">
    <source>
        <dbReference type="PROSITE" id="PS50262"/>
    </source>
</evidence>
<dbReference type="PANTHER" id="PTHR37441">
    <property type="entry name" value="PROTEIN CBG16518"/>
    <property type="match status" value="1"/>
</dbReference>
<evidence type="ECO:0000256" key="9">
    <source>
        <dbReference type="SAM" id="Phobius"/>
    </source>
</evidence>
<dbReference type="SUPFAM" id="SSF81321">
    <property type="entry name" value="Family A G protein-coupled receptor-like"/>
    <property type="match status" value="1"/>
</dbReference>
<keyword evidence="7" id="KW-0807">Transducer</keyword>
<feature type="transmembrane region" description="Helical" evidence="9">
    <location>
        <begin position="294"/>
        <end position="315"/>
    </location>
</feature>
<dbReference type="PANTHER" id="PTHR37441:SF7">
    <property type="entry name" value="G-PROTEIN COUPLED RECEPTORS FAMILY 1 PROFILE DOMAIN-CONTAINING PROTEIN"/>
    <property type="match status" value="1"/>
</dbReference>
<feature type="compositionally biased region" description="Polar residues" evidence="8">
    <location>
        <begin position="364"/>
        <end position="378"/>
    </location>
</feature>
<dbReference type="PROSITE" id="PS50262">
    <property type="entry name" value="G_PROTEIN_RECEP_F1_2"/>
    <property type="match status" value="1"/>
</dbReference>
<evidence type="ECO:0000256" key="3">
    <source>
        <dbReference type="ARBA" id="ARBA00022692"/>
    </source>
</evidence>
<dbReference type="GO" id="GO:0004930">
    <property type="term" value="F:G protein-coupled receptor activity"/>
    <property type="evidence" value="ECO:0007669"/>
    <property type="project" value="UniProtKB-KW"/>
</dbReference>
<dbReference type="Pfam" id="PF00001">
    <property type="entry name" value="7tm_1"/>
    <property type="match status" value="1"/>
</dbReference>
<comment type="caution">
    <text evidence="11">The sequence shown here is derived from an EMBL/GenBank/DDBJ whole genome shotgun (WGS) entry which is preliminary data.</text>
</comment>
<keyword evidence="5" id="KW-0675">Receptor</keyword>
<dbReference type="CDD" id="cd00637">
    <property type="entry name" value="7tm_classA_rhodopsin-like"/>
    <property type="match status" value="1"/>
</dbReference>
<name>A0AA36DQ59_CYLNA</name>
<evidence type="ECO:0000256" key="1">
    <source>
        <dbReference type="ARBA" id="ARBA00004651"/>
    </source>
</evidence>
<dbReference type="InterPro" id="IPR017452">
    <property type="entry name" value="GPCR_Rhodpsn_7TM"/>
</dbReference>
<feature type="transmembrane region" description="Helical" evidence="9">
    <location>
        <begin position="37"/>
        <end position="61"/>
    </location>
</feature>
<proteinExistence type="predicted"/>
<comment type="subcellular location">
    <subcellularLocation>
        <location evidence="1">Cell membrane</location>
        <topology evidence="1">Multi-pass membrane protein</topology>
    </subcellularLocation>
</comment>
<feature type="region of interest" description="Disordered" evidence="8">
    <location>
        <begin position="353"/>
        <end position="378"/>
    </location>
</feature>
<keyword evidence="4 9" id="KW-1133">Transmembrane helix</keyword>
<evidence type="ECO:0000256" key="7">
    <source>
        <dbReference type="ARBA" id="ARBA00023224"/>
    </source>
</evidence>